<dbReference type="InterPro" id="IPR000210">
    <property type="entry name" value="BTB/POZ_dom"/>
</dbReference>
<reference evidence="2 3" key="1">
    <citation type="journal article" date="2016" name="Mol. Biol. Evol.">
        <title>Comparative Genomics of Early-Diverging Mushroom-Forming Fungi Provides Insights into the Origins of Lignocellulose Decay Capabilities.</title>
        <authorList>
            <person name="Nagy L.G."/>
            <person name="Riley R."/>
            <person name="Tritt A."/>
            <person name="Adam C."/>
            <person name="Daum C."/>
            <person name="Floudas D."/>
            <person name="Sun H."/>
            <person name="Yadav J.S."/>
            <person name="Pangilinan J."/>
            <person name="Larsson K.H."/>
            <person name="Matsuura K."/>
            <person name="Barry K."/>
            <person name="Labutti K."/>
            <person name="Kuo R."/>
            <person name="Ohm R.A."/>
            <person name="Bhattacharya S.S."/>
            <person name="Shirouzu T."/>
            <person name="Yoshinaga Y."/>
            <person name="Martin F.M."/>
            <person name="Grigoriev I.V."/>
            <person name="Hibbett D.S."/>
        </authorList>
    </citation>
    <scope>NUCLEOTIDE SEQUENCE [LARGE SCALE GENOMIC DNA]</scope>
    <source>
        <strain evidence="2 3">93-53</strain>
    </source>
</reference>
<gene>
    <name evidence="2" type="ORF">LAESUDRAFT_736864</name>
</gene>
<organism evidence="2 3">
    <name type="scientific">Laetiporus sulphureus 93-53</name>
    <dbReference type="NCBI Taxonomy" id="1314785"/>
    <lineage>
        <taxon>Eukaryota</taxon>
        <taxon>Fungi</taxon>
        <taxon>Dikarya</taxon>
        <taxon>Basidiomycota</taxon>
        <taxon>Agaricomycotina</taxon>
        <taxon>Agaricomycetes</taxon>
        <taxon>Polyporales</taxon>
        <taxon>Laetiporus</taxon>
    </lineage>
</organism>
<dbReference type="PROSITE" id="PS50097">
    <property type="entry name" value="BTB"/>
    <property type="match status" value="1"/>
</dbReference>
<dbReference type="RefSeq" id="XP_040764181.1">
    <property type="nucleotide sequence ID" value="XM_040910728.1"/>
</dbReference>
<evidence type="ECO:0000259" key="1">
    <source>
        <dbReference type="PROSITE" id="PS50097"/>
    </source>
</evidence>
<dbReference type="Pfam" id="PF00651">
    <property type="entry name" value="BTB"/>
    <property type="match status" value="1"/>
</dbReference>
<evidence type="ECO:0000313" key="2">
    <source>
        <dbReference type="EMBL" id="KZT06441.1"/>
    </source>
</evidence>
<dbReference type="Gene3D" id="3.30.710.10">
    <property type="entry name" value="Potassium Channel Kv1.1, Chain A"/>
    <property type="match status" value="1"/>
</dbReference>
<sequence length="259" mass="29287">MDASSYFNFADSDIVLRTSSPETVDFAVHRCILSSASPFFEEMFTLPQGSSTDAHYPIIDVSETPTTLDTLLRLVYPVPDPTIDDLDNLTSVLTAATKYELSSVVENLRKLLIAPRFVEKYPTRVYAIASRFELEEEVKVASRYTLSVNILDCPLHDDLKHITAYAYHQLLNLHHQRAQAAQALLQCSEDVKCMQCNGTRYGCSFGPPRWWRDFEERAKEELRMRPTTDVIFSMAFLAKSAQAGCERCAGSPRVMGRDK</sequence>
<dbReference type="InParanoid" id="A0A165E8A0"/>
<accession>A0A165E8A0</accession>
<dbReference type="EMBL" id="KV427624">
    <property type="protein sequence ID" value="KZT06441.1"/>
    <property type="molecule type" value="Genomic_DNA"/>
</dbReference>
<dbReference type="InterPro" id="IPR011333">
    <property type="entry name" value="SKP1/BTB/POZ_sf"/>
</dbReference>
<dbReference type="STRING" id="1314785.A0A165E8A0"/>
<keyword evidence="3" id="KW-1185">Reference proteome</keyword>
<protein>
    <recommendedName>
        <fullName evidence="1">BTB domain-containing protein</fullName>
    </recommendedName>
</protein>
<name>A0A165E8A0_9APHY</name>
<dbReference type="Proteomes" id="UP000076871">
    <property type="component" value="Unassembled WGS sequence"/>
</dbReference>
<dbReference type="AlphaFoldDB" id="A0A165E8A0"/>
<dbReference type="CDD" id="cd18186">
    <property type="entry name" value="BTB_POZ_ZBTB_KLHL-like"/>
    <property type="match status" value="1"/>
</dbReference>
<dbReference type="SUPFAM" id="SSF54695">
    <property type="entry name" value="POZ domain"/>
    <property type="match status" value="1"/>
</dbReference>
<dbReference type="SMART" id="SM00225">
    <property type="entry name" value="BTB"/>
    <property type="match status" value="1"/>
</dbReference>
<feature type="domain" description="BTB" evidence="1">
    <location>
        <begin position="12"/>
        <end position="76"/>
    </location>
</feature>
<proteinExistence type="predicted"/>
<dbReference type="OrthoDB" id="71307at2759"/>
<dbReference type="GeneID" id="63827757"/>
<evidence type="ECO:0000313" key="3">
    <source>
        <dbReference type="Proteomes" id="UP000076871"/>
    </source>
</evidence>